<dbReference type="EMBL" id="CAMPGE010006569">
    <property type="protein sequence ID" value="CAI2365429.1"/>
    <property type="molecule type" value="Genomic_DNA"/>
</dbReference>
<comment type="caution">
    <text evidence="2">The sequence shown here is derived from an EMBL/GenBank/DDBJ whole genome shotgun (WGS) entry which is preliminary data.</text>
</comment>
<accession>A0AAD1X914</accession>
<sequence length="431" mass="48865">MLKSIENEEKVMTFPQEVQSKIDAMMRALDVFSSFNENSCQEAAQKLAEEQKEQIVVIKNIFDGMAKEGSSAEFTSLKQQMESLQDSIGQEPLFIKFVLDRFWSQMNSTPTQHETAPTSHSEAPSQDLAACLSQIDKLNEELKQRDACIEQLENTNQELETTVEELKAQVAGGSQENALAASYAESGVGGEQAEEEVIMSYAEMIRLYSEILNYDAQFDETTMLTLPLAKPHRLELLEAFHQRLPPIATLQIQSIPTRKKKKIVKTFMRNHFPSSLKELEFNYMSKLMPITPFMDELAIVGQRVTESMSLANFEINQQELATILYYNKHRVKLALNDCKLDLSSAPNFGEYLDGCTLNTLDLMDTGNAGHGNWKANPHEFENLLAGLCYCEDFRVNLKRLGVLDCGLNKQEICYYMEMYGFGHVEVMTCML</sequence>
<gene>
    <name evidence="2" type="ORF">ECRASSUSDP1_LOCUS6765</name>
</gene>
<organism evidence="2 3">
    <name type="scientific">Euplotes crassus</name>
    <dbReference type="NCBI Taxonomy" id="5936"/>
    <lineage>
        <taxon>Eukaryota</taxon>
        <taxon>Sar</taxon>
        <taxon>Alveolata</taxon>
        <taxon>Ciliophora</taxon>
        <taxon>Intramacronucleata</taxon>
        <taxon>Spirotrichea</taxon>
        <taxon>Hypotrichia</taxon>
        <taxon>Euplotida</taxon>
        <taxon>Euplotidae</taxon>
        <taxon>Moneuplotes</taxon>
    </lineage>
</organism>
<evidence type="ECO:0000313" key="2">
    <source>
        <dbReference type="EMBL" id="CAI2365429.1"/>
    </source>
</evidence>
<name>A0AAD1X914_EUPCR</name>
<dbReference type="AlphaFoldDB" id="A0AAD1X914"/>
<reference evidence="2" key="1">
    <citation type="submission" date="2023-07" db="EMBL/GenBank/DDBJ databases">
        <authorList>
            <consortium name="AG Swart"/>
            <person name="Singh M."/>
            <person name="Singh A."/>
            <person name="Seah K."/>
            <person name="Emmerich C."/>
        </authorList>
    </citation>
    <scope>NUCLEOTIDE SEQUENCE</scope>
    <source>
        <strain evidence="2">DP1</strain>
    </source>
</reference>
<proteinExistence type="predicted"/>
<dbReference type="Proteomes" id="UP001295684">
    <property type="component" value="Unassembled WGS sequence"/>
</dbReference>
<evidence type="ECO:0000256" key="1">
    <source>
        <dbReference type="SAM" id="Coils"/>
    </source>
</evidence>
<keyword evidence="1" id="KW-0175">Coiled coil</keyword>
<evidence type="ECO:0000313" key="3">
    <source>
        <dbReference type="Proteomes" id="UP001295684"/>
    </source>
</evidence>
<feature type="coiled-coil region" evidence="1">
    <location>
        <begin position="135"/>
        <end position="176"/>
    </location>
</feature>
<keyword evidence="3" id="KW-1185">Reference proteome</keyword>
<protein>
    <submittedName>
        <fullName evidence="2">Uncharacterized protein</fullName>
    </submittedName>
</protein>